<dbReference type="PANTHER" id="PTHR34216:SF3">
    <property type="entry name" value="POLY-BETA-1,6-N-ACETYL-D-GLUCOSAMINE N-DEACETYLASE"/>
    <property type="match status" value="1"/>
</dbReference>
<dbReference type="SUPFAM" id="SSF88713">
    <property type="entry name" value="Glycoside hydrolase/deacetylase"/>
    <property type="match status" value="1"/>
</dbReference>
<dbReference type="InterPro" id="IPR002509">
    <property type="entry name" value="NODB_dom"/>
</dbReference>
<evidence type="ECO:0000313" key="5">
    <source>
        <dbReference type="EMBL" id="OGC38912.1"/>
    </source>
</evidence>
<comment type="caution">
    <text evidence="5">The sequence shown here is derived from an EMBL/GenBank/DDBJ whole genome shotgun (WGS) entry which is preliminary data.</text>
</comment>
<dbReference type="InterPro" id="IPR051398">
    <property type="entry name" value="Polysacch_Deacetylase"/>
</dbReference>
<evidence type="ECO:0000259" key="4">
    <source>
        <dbReference type="PROSITE" id="PS51677"/>
    </source>
</evidence>
<proteinExistence type="predicted"/>
<evidence type="ECO:0000256" key="2">
    <source>
        <dbReference type="ARBA" id="ARBA00022729"/>
    </source>
</evidence>
<comment type="subcellular location">
    <subcellularLocation>
        <location evidence="1">Secreted</location>
    </subcellularLocation>
</comment>
<dbReference type="AlphaFoldDB" id="A0A1F4U1Y0"/>
<dbReference type="PANTHER" id="PTHR34216">
    <property type="match status" value="1"/>
</dbReference>
<dbReference type="Gene3D" id="3.20.20.370">
    <property type="entry name" value="Glycoside hydrolase/deacetylase"/>
    <property type="match status" value="1"/>
</dbReference>
<evidence type="ECO:0000256" key="3">
    <source>
        <dbReference type="SAM" id="Phobius"/>
    </source>
</evidence>
<dbReference type="Proteomes" id="UP000178270">
    <property type="component" value="Unassembled WGS sequence"/>
</dbReference>
<protein>
    <recommendedName>
        <fullName evidence="4">NodB homology domain-containing protein</fullName>
    </recommendedName>
</protein>
<gene>
    <name evidence="5" type="ORF">A3K42_00060</name>
</gene>
<dbReference type="GO" id="GO:0016810">
    <property type="term" value="F:hydrolase activity, acting on carbon-nitrogen (but not peptide) bonds"/>
    <property type="evidence" value="ECO:0007669"/>
    <property type="project" value="InterPro"/>
</dbReference>
<sequence>MYTPSGPVGGLLRLCIGRPIFFIVPVIVALVVGGSFDLFGISNTKQDLAGNYYPYKCGGLPISYAFDDGYQNVYEEALPVIEKVNREYSLNLTATAYVTVNLIGSEGHMSLDQLKKLSGKGWEIGSHSLTHPNLLALSAQDQQNEIAGSRKWLEERGFKVFSFASPYGELGPSALDIVKKSYYAHRTNVEGLNDIPLKDPAKDLYELKTVFYEGDMKFDKIQAWVDKAFAEGKYLIISFHRVTNKDKVSVDEKPYTTDIKDFEKLTEYIISKSKDYKVVCSNGMPTDLPGLPLK</sequence>
<dbReference type="Pfam" id="PF01522">
    <property type="entry name" value="Polysacc_deac_1"/>
    <property type="match status" value="1"/>
</dbReference>
<dbReference type="InterPro" id="IPR011330">
    <property type="entry name" value="Glyco_hydro/deAcase_b/a-brl"/>
</dbReference>
<feature type="transmembrane region" description="Helical" evidence="3">
    <location>
        <begin position="20"/>
        <end position="39"/>
    </location>
</feature>
<accession>A0A1F4U1Y0</accession>
<reference evidence="5 6" key="1">
    <citation type="journal article" date="2016" name="Nat. Commun.">
        <title>Thousands of microbial genomes shed light on interconnected biogeochemical processes in an aquifer system.</title>
        <authorList>
            <person name="Anantharaman K."/>
            <person name="Brown C.T."/>
            <person name="Hug L.A."/>
            <person name="Sharon I."/>
            <person name="Castelle C.J."/>
            <person name="Probst A.J."/>
            <person name="Thomas B.C."/>
            <person name="Singh A."/>
            <person name="Wilkins M.J."/>
            <person name="Karaoz U."/>
            <person name="Brodie E.L."/>
            <person name="Williams K.H."/>
            <person name="Hubbard S.S."/>
            <person name="Banfield J.F."/>
        </authorList>
    </citation>
    <scope>NUCLEOTIDE SEQUENCE [LARGE SCALE GENOMIC DNA]</scope>
</reference>
<keyword evidence="2" id="KW-0732">Signal</keyword>
<feature type="domain" description="NodB homology" evidence="4">
    <location>
        <begin position="60"/>
        <end position="294"/>
    </location>
</feature>
<keyword evidence="3" id="KW-0812">Transmembrane</keyword>
<evidence type="ECO:0000256" key="1">
    <source>
        <dbReference type="ARBA" id="ARBA00004613"/>
    </source>
</evidence>
<dbReference type="GO" id="GO:0005576">
    <property type="term" value="C:extracellular region"/>
    <property type="evidence" value="ECO:0007669"/>
    <property type="project" value="UniProtKB-SubCell"/>
</dbReference>
<name>A0A1F4U1Y0_UNCKA</name>
<evidence type="ECO:0000313" key="6">
    <source>
        <dbReference type="Proteomes" id="UP000178270"/>
    </source>
</evidence>
<keyword evidence="3" id="KW-1133">Transmembrane helix</keyword>
<keyword evidence="3" id="KW-0472">Membrane</keyword>
<dbReference type="EMBL" id="MEUS01000009">
    <property type="protein sequence ID" value="OGC38912.1"/>
    <property type="molecule type" value="Genomic_DNA"/>
</dbReference>
<dbReference type="CDD" id="cd10970">
    <property type="entry name" value="CE4_DAC_u1_6s"/>
    <property type="match status" value="1"/>
</dbReference>
<organism evidence="5 6">
    <name type="scientific">candidate division WWE3 bacterium RBG_13_37_7</name>
    <dbReference type="NCBI Taxonomy" id="1802609"/>
    <lineage>
        <taxon>Bacteria</taxon>
        <taxon>Katanobacteria</taxon>
    </lineage>
</organism>
<dbReference type="GO" id="GO:0005975">
    <property type="term" value="P:carbohydrate metabolic process"/>
    <property type="evidence" value="ECO:0007669"/>
    <property type="project" value="InterPro"/>
</dbReference>
<dbReference type="PROSITE" id="PS51677">
    <property type="entry name" value="NODB"/>
    <property type="match status" value="1"/>
</dbReference>